<gene>
    <name evidence="1" type="ORF">A3E15_01550</name>
</gene>
<protein>
    <submittedName>
        <fullName evidence="1">Uncharacterized protein</fullName>
    </submittedName>
</protein>
<dbReference type="STRING" id="1802511.A3E15_01550"/>
<sequence>MGEIKKGSTISDSLTIEGFPIERERKIPKKDLHIYQQVSRGLAVRGIGGGVLVPAQLDSSKGVDYIRIILPEDYKDLVNLAETIIDYKNTYGVYMEPQAWYDTLNGIVAVVANFIKTQRSS</sequence>
<evidence type="ECO:0000313" key="1">
    <source>
        <dbReference type="EMBL" id="OGM56353.1"/>
    </source>
</evidence>
<dbReference type="AlphaFoldDB" id="A0A1F8AX63"/>
<reference evidence="1 2" key="1">
    <citation type="journal article" date="2016" name="Nat. Commun.">
        <title>Thousands of microbial genomes shed light on interconnected biogeochemical processes in an aquifer system.</title>
        <authorList>
            <person name="Anantharaman K."/>
            <person name="Brown C.T."/>
            <person name="Hug L.A."/>
            <person name="Sharon I."/>
            <person name="Castelle C.J."/>
            <person name="Probst A.J."/>
            <person name="Thomas B.C."/>
            <person name="Singh A."/>
            <person name="Wilkins M.J."/>
            <person name="Karaoz U."/>
            <person name="Brodie E.L."/>
            <person name="Williams K.H."/>
            <person name="Hubbard S.S."/>
            <person name="Banfield J.F."/>
        </authorList>
    </citation>
    <scope>NUCLEOTIDE SEQUENCE [LARGE SCALE GENOMIC DNA]</scope>
</reference>
<comment type="caution">
    <text evidence="1">The sequence shown here is derived from an EMBL/GenBank/DDBJ whole genome shotgun (WGS) entry which is preliminary data.</text>
</comment>
<name>A0A1F8AX63_9BACT</name>
<proteinExistence type="predicted"/>
<dbReference type="Proteomes" id="UP000177794">
    <property type="component" value="Unassembled WGS sequence"/>
</dbReference>
<organism evidence="1 2">
    <name type="scientific">Candidatus Woesebacteria bacterium RIFCSPHIGHO2_12_FULL_42_9</name>
    <dbReference type="NCBI Taxonomy" id="1802511"/>
    <lineage>
        <taxon>Bacteria</taxon>
        <taxon>Candidatus Woeseibacteriota</taxon>
    </lineage>
</organism>
<dbReference type="EMBL" id="MGGX01000007">
    <property type="protein sequence ID" value="OGM56353.1"/>
    <property type="molecule type" value="Genomic_DNA"/>
</dbReference>
<evidence type="ECO:0000313" key="2">
    <source>
        <dbReference type="Proteomes" id="UP000177794"/>
    </source>
</evidence>
<accession>A0A1F8AX63</accession>